<dbReference type="PROSITE" id="PS51257">
    <property type="entry name" value="PROKAR_LIPOPROTEIN"/>
    <property type="match status" value="1"/>
</dbReference>
<dbReference type="EMBL" id="AABBYJ010000008">
    <property type="protein sequence ID" value="EAG4332152.1"/>
    <property type="molecule type" value="Genomic_DNA"/>
</dbReference>
<dbReference type="AlphaFoldDB" id="A0A660IKG7"/>
<dbReference type="Proteomes" id="UP000852906">
    <property type="component" value="Unassembled WGS sequence"/>
</dbReference>
<reference evidence="13 30" key="3">
    <citation type="submission" date="2018-10" db="EMBL/GenBank/DDBJ databases">
        <authorList>
            <consortium name="PulseNet: The National Subtyping Network for Foodborne Disease Surveillance"/>
            <person name="Tarr C.L."/>
            <person name="Trees E."/>
            <person name="Katz L.S."/>
            <person name="Carleton-Romer H.A."/>
            <person name="Stroika S."/>
            <person name="Kucerova Z."/>
            <person name="Roache K.F."/>
            <person name="Sabol A.L."/>
            <person name="Besser J."/>
            <person name="Gerner-Smidt P."/>
        </authorList>
    </citation>
    <scope>NUCLEOTIDE SEQUENCE [LARGE SCALE GENOMIC DNA]</scope>
    <source>
        <strain evidence="1 28">2015L-6227</strain>
        <strain evidence="3 31">PNUSAL000910</strain>
        <strain evidence="13 30">PNUSAL004402</strain>
    </source>
</reference>
<dbReference type="EMBL" id="AAANYN010000005">
    <property type="protein sequence ID" value="EAD5773641.1"/>
    <property type="molecule type" value="Genomic_DNA"/>
</dbReference>
<dbReference type="EMBL" id="DAAJCS010000007">
    <property type="protein sequence ID" value="HAC0013416.1"/>
    <property type="molecule type" value="Genomic_DNA"/>
</dbReference>
<dbReference type="EMBL" id="DAAIJL010000008">
    <property type="protein sequence ID" value="HAB8557604.1"/>
    <property type="molecule type" value="Genomic_DNA"/>
</dbReference>
<evidence type="ECO:0000313" key="36">
    <source>
        <dbReference type="Proteomes" id="UP000410967"/>
    </source>
</evidence>
<dbReference type="Proteomes" id="UP000566721">
    <property type="component" value="Unassembled WGS sequence"/>
</dbReference>
<dbReference type="EMBL" id="AACKDQ010000036">
    <property type="protein sequence ID" value="EAK9318064.1"/>
    <property type="molecule type" value="Genomic_DNA"/>
</dbReference>
<dbReference type="Proteomes" id="UP000345329">
    <property type="component" value="Unassembled WGS sequence"/>
</dbReference>
<dbReference type="Proteomes" id="UP000331186">
    <property type="component" value="Unassembled WGS sequence"/>
</dbReference>
<evidence type="ECO:0000313" key="44">
    <source>
        <dbReference type="Proteomes" id="UP000548278"/>
    </source>
</evidence>
<evidence type="ECO:0000313" key="19">
    <source>
        <dbReference type="EMBL" id="EDN7716146.1"/>
    </source>
</evidence>
<evidence type="ECO:0000313" key="22">
    <source>
        <dbReference type="EMBL" id="HAB8557604.1"/>
    </source>
</evidence>
<evidence type="ECO:0000313" key="20">
    <source>
        <dbReference type="EMBL" id="EDN9836822.1"/>
    </source>
</evidence>
<dbReference type="Proteomes" id="UP000389283">
    <property type="component" value="Unassembled WGS sequence"/>
</dbReference>
<evidence type="ECO:0008006" key="50">
    <source>
        <dbReference type="Google" id="ProtNLM"/>
    </source>
</evidence>
<evidence type="ECO:0000313" key="37">
    <source>
        <dbReference type="Proteomes" id="UP000423131"/>
    </source>
</evidence>
<evidence type="ECO:0000313" key="29">
    <source>
        <dbReference type="Proteomes" id="UP000345329"/>
    </source>
</evidence>
<evidence type="ECO:0000313" key="13">
    <source>
        <dbReference type="EMBL" id="EAK8898040.1"/>
    </source>
</evidence>
<dbReference type="EMBL" id="AANDSR010000005">
    <property type="protein sequence ID" value="EDN9836822.1"/>
    <property type="molecule type" value="Genomic_DNA"/>
</dbReference>
<dbReference type="Proteomes" id="UP000398321">
    <property type="component" value="Unassembled WGS sequence"/>
</dbReference>
<dbReference type="Proteomes" id="UP000525850">
    <property type="component" value="Unassembled WGS sequence"/>
</dbReference>
<dbReference type="Proteomes" id="UP000337746">
    <property type="component" value="Unassembled WGS sequence"/>
</dbReference>
<dbReference type="EMBL" id="AABCVX010000007">
    <property type="protein sequence ID" value="EAG6170381.1"/>
    <property type="molecule type" value="Genomic_DNA"/>
</dbReference>
<dbReference type="EMBL" id="AAAMZD010000007">
    <property type="protein sequence ID" value="EAD3793785.1"/>
    <property type="molecule type" value="Genomic_DNA"/>
</dbReference>
<evidence type="ECO:0000313" key="33">
    <source>
        <dbReference type="Proteomes" id="UP000376505"/>
    </source>
</evidence>
<dbReference type="EMBL" id="AANPAU010000007">
    <property type="protein sequence ID" value="EDP8514635.1"/>
    <property type="molecule type" value="Genomic_DNA"/>
</dbReference>
<evidence type="ECO:0000313" key="26">
    <source>
        <dbReference type="Proteomes" id="UP000331186"/>
    </source>
</evidence>
<evidence type="ECO:0000313" key="2">
    <source>
        <dbReference type="EMBL" id="EAC6547057.1"/>
    </source>
</evidence>
<proteinExistence type="predicted"/>
<evidence type="ECO:0000313" key="12">
    <source>
        <dbReference type="EMBL" id="EAG6990654.1"/>
    </source>
</evidence>
<evidence type="ECO:0000313" key="11">
    <source>
        <dbReference type="EMBL" id="EAG6170381.1"/>
    </source>
</evidence>
<evidence type="ECO:0000313" key="45">
    <source>
        <dbReference type="Proteomes" id="UP000549379"/>
    </source>
</evidence>
<evidence type="ECO:0000313" key="7">
    <source>
        <dbReference type="EMBL" id="EAG2246444.1"/>
    </source>
</evidence>
<evidence type="ECO:0000313" key="49">
    <source>
        <dbReference type="Proteomes" id="UP000852906"/>
    </source>
</evidence>
<dbReference type="EMBL" id="AAAJKI010000002">
    <property type="protein sequence ID" value="EAC6547057.1"/>
    <property type="molecule type" value="Genomic_DNA"/>
</dbReference>
<organism evidence="13 30">
    <name type="scientific">Listeria monocytogenes</name>
    <dbReference type="NCBI Taxonomy" id="1639"/>
    <lineage>
        <taxon>Bacteria</taxon>
        <taxon>Bacillati</taxon>
        <taxon>Bacillota</taxon>
        <taxon>Bacilli</taxon>
        <taxon>Bacillales</taxon>
        <taxon>Listeriaceae</taxon>
        <taxon>Listeria</taxon>
    </lineage>
</organism>
<dbReference type="EMBL" id="AABAYG010000006">
    <property type="protein sequence ID" value="EAG2246444.1"/>
    <property type="molecule type" value="Genomic_DNA"/>
</dbReference>
<reference evidence="47 48" key="2">
    <citation type="journal article" date="2018" name="Genome Biol.">
        <title>SKESA: strategic k-mer extension for scrupulous assemblies.</title>
        <authorList>
            <person name="Souvorov A."/>
            <person name="Agarwala R."/>
            <person name="Lipman D.J."/>
        </authorList>
    </citation>
    <scope>NUCLEOTIDE SEQUENCE [LARGE SCALE GENOMIC DNA]</scope>
    <source>
        <strain evidence="22 48">CFIAFB20100120</strain>
        <strain evidence="24">CFIAFB20170037</strain>
        <strain evidence="23 47">CFIAFB20170045</strain>
    </source>
</reference>
<dbReference type="Proteomes" id="UP000423131">
    <property type="component" value="Unassembled WGS sequence"/>
</dbReference>
<dbReference type="Proteomes" id="UP000354255">
    <property type="component" value="Unassembled WGS sequence"/>
</dbReference>
<evidence type="ECO:0000313" key="43">
    <source>
        <dbReference type="Proteomes" id="UP000540117"/>
    </source>
</evidence>
<reference evidence="25 49" key="1">
    <citation type="submission" date="2016-09" db="EMBL/GenBank/DDBJ databases">
        <title>100K Listeria isolates.</title>
        <authorList>
            <person name="Chen P."/>
            <person name="Weimer B.C."/>
            <person name="Kong N."/>
            <person name="Huang B."/>
        </authorList>
    </citation>
    <scope>NUCLEOTIDE SEQUENCE [LARGE SCALE GENOMIC DNA]</scope>
    <source>
        <strain evidence="25 49">BCW_2383</strain>
    </source>
</reference>
<dbReference type="Proteomes" id="UP000481141">
    <property type="component" value="Unassembled WGS sequence"/>
</dbReference>
<comment type="caution">
    <text evidence="13">The sequence shown here is derived from an EMBL/GenBank/DDBJ whole genome shotgun (WGS) entry which is preliminary data.</text>
</comment>
<evidence type="ECO:0000313" key="9">
    <source>
        <dbReference type="EMBL" id="EAG2996139.1"/>
    </source>
</evidence>
<dbReference type="Proteomes" id="UP000842809">
    <property type="component" value="Unassembled WGS sequence"/>
</dbReference>
<dbReference type="EMBL" id="MJTJ01000002">
    <property type="protein sequence ID" value="OET53039.1"/>
    <property type="molecule type" value="Genomic_DNA"/>
</dbReference>
<evidence type="ECO:0000313" key="35">
    <source>
        <dbReference type="Proteomes" id="UP000398321"/>
    </source>
</evidence>
<evidence type="ECO:0000313" key="10">
    <source>
        <dbReference type="EMBL" id="EAG4332152.1"/>
    </source>
</evidence>
<dbReference type="EMBL" id="AAAKQF010000007">
    <property type="protein sequence ID" value="EAC9040720.1"/>
    <property type="molecule type" value="Genomic_DNA"/>
</dbReference>
<reference evidence="26 33" key="4">
    <citation type="submission" date="2019-02" db="EMBL/GenBank/DDBJ databases">
        <authorList>
            <consortium name="GenomeTrakr: Next Generation Sequencing Network for Food Pathogen Tracability"/>
        </authorList>
    </citation>
    <scope>NUCLEOTIDE SEQUENCE [LARGE SCALE GENOMIC DNA]</scope>
    <source>
        <strain evidence="9 45">10B02965A-1</strain>
        <strain evidence="19 38">CFSAN102901</strain>
        <strain evidence="7">FDA00011243</strain>
        <strain evidence="2 26">FDA00013332</strain>
        <strain evidence="15 37">FDA00014336</strain>
        <strain evidence="17 34">FDA00014370</strain>
        <strain evidence="16 35">FDA00014392</strain>
        <strain evidence="21">FDA00015054</strain>
        <strain evidence="10 43">FDA1005580-S054-001</strain>
        <strain evidence="40">FDA1090798-S029-001</strain>
        <strain evidence="41">FDA956581-098-004</strain>
        <strain evidence="8 42">FDA960927-006-004</strain>
        <strain evidence="11 46">FLAG-38921</strain>
        <strain evidence="6 27">FLAG-54356</strain>
        <strain evidence="5 33">FSIS31901579</strain>
        <strain evidence="20 39">OSF101448</strain>
        <strain evidence="4 29">VA-WGS-00405</strain>
    </source>
</reference>
<evidence type="ECO:0000313" key="23">
    <source>
        <dbReference type="EMBL" id="HAC0013416.1"/>
    </source>
</evidence>
<sequence length="246" mass="27115">MKKEIILIVGFMLAFSILLVACGNDKKDIQVTNTNDKSNFDKKEEAQMKITETEITPNDKGNYSIIGIVDKDASVYVDSEEMEVSSTGMFATASNYTGSEEIHYTVTAKEHGKADNIQIVTILPPILKDYSVGDSQELGGVKITLINVKKTSDRNQFDDTNPKNVVKISYKVENDSGSDYFVTSDIDVYDANSTLGQRYPLENTTGKIPNGKNLNAEYHAGVNESGNIEIIFNLFSDASVTFHAKI</sequence>
<dbReference type="EMBL" id="AANCRK010000007">
    <property type="protein sequence ID" value="EDN7716146.1"/>
    <property type="molecule type" value="Genomic_DNA"/>
</dbReference>
<dbReference type="Proteomes" id="UP000844415">
    <property type="component" value="Unassembled WGS sequence"/>
</dbReference>
<dbReference type="EMBL" id="AAHZFN010000003">
    <property type="protein sequence ID" value="ECB9472647.1"/>
    <property type="molecule type" value="Genomic_DNA"/>
</dbReference>
<dbReference type="EMBL" id="AAHZFY010000005">
    <property type="protein sequence ID" value="ECB9512848.1"/>
    <property type="molecule type" value="Genomic_DNA"/>
</dbReference>
<evidence type="ECO:0000313" key="5">
    <source>
        <dbReference type="EMBL" id="EAD5773641.1"/>
    </source>
</evidence>
<dbReference type="EMBL" id="AACJYH010000007">
    <property type="protein sequence ID" value="EAK8898040.1"/>
    <property type="molecule type" value="Genomic_DNA"/>
</dbReference>
<evidence type="ECO:0000313" key="27">
    <source>
        <dbReference type="Proteomes" id="UP000337746"/>
    </source>
</evidence>
<dbReference type="EMBL" id="AABAWE010000006">
    <property type="protein sequence ID" value="EAG2088072.1"/>
    <property type="molecule type" value="Genomic_DNA"/>
</dbReference>
<dbReference type="EMBL" id="AAAIKW010000012">
    <property type="protein sequence ID" value="EAC4553565.1"/>
    <property type="molecule type" value="Genomic_DNA"/>
</dbReference>
<dbReference type="Proteomes" id="UP000467347">
    <property type="component" value="Unassembled WGS sequence"/>
</dbReference>
<evidence type="ECO:0000313" key="1">
    <source>
        <dbReference type="EMBL" id="EAC4553565.1"/>
    </source>
</evidence>
<dbReference type="Proteomes" id="UP000548278">
    <property type="component" value="Unassembled WGS sequence"/>
</dbReference>
<reference evidence="22" key="6">
    <citation type="submission" date="2020-01" db="EMBL/GenBank/DDBJ databases">
        <authorList>
            <consortium name="NCBI Pathogen Detection Project"/>
        </authorList>
    </citation>
    <scope>NUCLEOTIDE SEQUENCE</scope>
    <source>
        <strain evidence="22">CFIAFB20100120</strain>
        <strain evidence="24">CFIAFB20170037</strain>
        <strain evidence="23">CFIAFB20170045</strain>
    </source>
</reference>
<reference evidence="18 32" key="5">
    <citation type="submission" date="2019-09" db="EMBL/GenBank/DDBJ databases">
        <authorList>
            <consortium name="GenomeTrakr network: Whole genome sequencing for foodborne pathogen traceback"/>
        </authorList>
    </citation>
    <scope>NUCLEOTIDE SEQUENCE [LARGE SCALE GENOMIC DNA]</scope>
    <source>
        <strain evidence="12 44">CFSAN004300</strain>
        <strain evidence="18 32">FLAG-55987</strain>
        <strain evidence="14 36">PHLUSALM00088</strain>
    </source>
</reference>
<evidence type="ECO:0000313" key="18">
    <source>
        <dbReference type="EMBL" id="ECY6544348.1"/>
    </source>
</evidence>
<dbReference type="Proteomes" id="UP000549379">
    <property type="component" value="Unassembled WGS sequence"/>
</dbReference>
<evidence type="ECO:0000313" key="42">
    <source>
        <dbReference type="Proteomes" id="UP000525850"/>
    </source>
</evidence>
<dbReference type="Proteomes" id="UP000540117">
    <property type="component" value="Unassembled WGS sequence"/>
</dbReference>
<dbReference type="EMBL" id="AABBAW010000007">
    <property type="protein sequence ID" value="EAG2516000.1"/>
    <property type="molecule type" value="Genomic_DNA"/>
</dbReference>
<evidence type="ECO:0000313" key="28">
    <source>
        <dbReference type="Proteomes" id="UP000339309"/>
    </source>
</evidence>
<evidence type="ECO:0000313" key="16">
    <source>
        <dbReference type="EMBL" id="ECB9512848.1"/>
    </source>
</evidence>
<evidence type="ECO:0000313" key="46">
    <source>
        <dbReference type="Proteomes" id="UP000566721"/>
    </source>
</evidence>
<dbReference type="Proteomes" id="UP000478704">
    <property type="component" value="Unassembled WGS sequence"/>
</dbReference>
<dbReference type="Proteomes" id="UP000364988">
    <property type="component" value="Unassembled WGS sequence"/>
</dbReference>
<dbReference type="RefSeq" id="WP_009927821.1">
    <property type="nucleotide sequence ID" value="NC_021824.1"/>
</dbReference>
<evidence type="ECO:0000313" key="17">
    <source>
        <dbReference type="EMBL" id="ECC1557710.1"/>
    </source>
</evidence>
<dbReference type="EMBL" id="AAIAJJ010000006">
    <property type="protein sequence ID" value="ECC1557710.1"/>
    <property type="molecule type" value="Genomic_DNA"/>
</dbReference>
<evidence type="ECO:0000313" key="40">
    <source>
        <dbReference type="Proteomes" id="UP000478704"/>
    </source>
</evidence>
<evidence type="ECO:0000313" key="39">
    <source>
        <dbReference type="Proteomes" id="UP000467347"/>
    </source>
</evidence>
<evidence type="ECO:0000313" key="32">
    <source>
        <dbReference type="Proteomes" id="UP000364988"/>
    </source>
</evidence>
<evidence type="ECO:0000313" key="4">
    <source>
        <dbReference type="EMBL" id="EAD3793785.1"/>
    </source>
</evidence>
<protein>
    <recommendedName>
        <fullName evidence="50">DUF4352 domain-containing protein</fullName>
    </recommendedName>
</protein>
<dbReference type="EMBL" id="AALEDS010000006">
    <property type="protein sequence ID" value="ECY6544348.1"/>
    <property type="molecule type" value="Genomic_DNA"/>
</dbReference>
<evidence type="ECO:0000313" key="48">
    <source>
        <dbReference type="Proteomes" id="UP000844415"/>
    </source>
</evidence>
<dbReference type="Proteomes" id="UP000410967">
    <property type="component" value="Unassembled WGS sequence"/>
</dbReference>
<dbReference type="EMBL" id="DAAJFY010000006">
    <property type="protein sequence ID" value="HAC0275742.1"/>
    <property type="molecule type" value="Genomic_DNA"/>
</dbReference>
<evidence type="ECO:0000313" key="3">
    <source>
        <dbReference type="EMBL" id="EAC9040720.1"/>
    </source>
</evidence>
<evidence type="ECO:0000313" key="21">
    <source>
        <dbReference type="EMBL" id="EDP8514635.1"/>
    </source>
</evidence>
<evidence type="ECO:0000313" key="8">
    <source>
        <dbReference type="EMBL" id="EAG2516000.1"/>
    </source>
</evidence>
<evidence type="ECO:0000313" key="14">
    <source>
        <dbReference type="EMBL" id="EAK9318064.1"/>
    </source>
</evidence>
<name>A0A660IKG7_LISMN</name>
<gene>
    <name evidence="12" type="ORF">AB917_08640</name>
    <name evidence="1" type="ORF">ABZ57_13805</name>
    <name evidence="25" type="ORF">AJL21_00640</name>
    <name evidence="8" type="ORF">B1N52_12580</name>
    <name evidence="7" type="ORF">B1S26_13620</name>
    <name evidence="9" type="ORF">B5K54_02390</name>
    <name evidence="6" type="ORF">BCZ21_12440</name>
    <name evidence="10" type="ORF">CAV64_12955</name>
    <name evidence="13" type="ORF">D7104_10075</name>
    <name evidence="11" type="ORF">DCT16_13455</name>
    <name evidence="2" type="ORF">DU018_01630</name>
    <name evidence="5" type="ORF">EXZ73_04970</name>
    <name evidence="18" type="ORF">F6436_08405</name>
    <name evidence="14" type="ORF">FA835_13260</name>
    <name evidence="16" type="ORF">FLQ97_03780</name>
    <name evidence="15" type="ORF">FLR03_03010</name>
    <name evidence="17" type="ORF">FNX40_12945</name>
    <name evidence="21" type="ORF">G3O21_002064</name>
    <name evidence="20" type="ORF">GJW51_09075</name>
    <name evidence="19" type="ORF">GQG13_13565</name>
    <name evidence="22" type="ORF">GYS09_09895</name>
    <name evidence="23" type="ORF">GYX23_10425</name>
    <name evidence="24" type="ORF">GYY14_10205</name>
    <name evidence="3" type="ORF">KV70_10920</name>
    <name evidence="4" type="ORF">UI29_13575</name>
</gene>
<dbReference type="Proteomes" id="UP000350032">
    <property type="component" value="Unassembled WGS sequence"/>
</dbReference>
<evidence type="ECO:0000313" key="34">
    <source>
        <dbReference type="Proteomes" id="UP000389283"/>
    </source>
</evidence>
<dbReference type="Proteomes" id="UP000339309">
    <property type="component" value="Unassembled WGS sequence"/>
</dbReference>
<evidence type="ECO:0000313" key="6">
    <source>
        <dbReference type="EMBL" id="EAG2088072.1"/>
    </source>
</evidence>
<dbReference type="Proteomes" id="UP000841146">
    <property type="component" value="Unassembled WGS sequence"/>
</dbReference>
<evidence type="ECO:0000313" key="25">
    <source>
        <dbReference type="EMBL" id="OET53039.1"/>
    </source>
</evidence>
<evidence type="ECO:0000313" key="41">
    <source>
        <dbReference type="Proteomes" id="UP000481141"/>
    </source>
</evidence>
<evidence type="ECO:0000313" key="24">
    <source>
        <dbReference type="EMBL" id="HAC0275742.1"/>
    </source>
</evidence>
<evidence type="ECO:0000313" key="30">
    <source>
        <dbReference type="Proteomes" id="UP000350032"/>
    </source>
</evidence>
<dbReference type="Proteomes" id="UP000376505">
    <property type="component" value="Unassembled WGS sequence"/>
</dbReference>
<evidence type="ECO:0000313" key="31">
    <source>
        <dbReference type="Proteomes" id="UP000354255"/>
    </source>
</evidence>
<dbReference type="Proteomes" id="UP000455569">
    <property type="component" value="Unassembled WGS sequence"/>
</dbReference>
<evidence type="ECO:0000313" key="38">
    <source>
        <dbReference type="Proteomes" id="UP000455569"/>
    </source>
</evidence>
<dbReference type="EMBL" id="AABDGJ010000005">
    <property type="protein sequence ID" value="EAG6990654.1"/>
    <property type="molecule type" value="Genomic_DNA"/>
</dbReference>
<dbReference type="EMBL" id="AABBHO010000005">
    <property type="protein sequence ID" value="EAG2996139.1"/>
    <property type="molecule type" value="Genomic_DNA"/>
</dbReference>
<accession>A0A660IKG7</accession>
<evidence type="ECO:0000313" key="47">
    <source>
        <dbReference type="Proteomes" id="UP000841146"/>
    </source>
</evidence>
<evidence type="ECO:0000313" key="15">
    <source>
        <dbReference type="EMBL" id="ECB9472647.1"/>
    </source>
</evidence>